<name>A0A0V1FDK2_TRIPS</name>
<keyword evidence="2" id="KW-1185">Reference proteome</keyword>
<evidence type="ECO:0000313" key="1">
    <source>
        <dbReference type="EMBL" id="KRY84044.1"/>
    </source>
</evidence>
<dbReference type="EMBL" id="JYDT01000124">
    <property type="protein sequence ID" value="KRY84044.1"/>
    <property type="molecule type" value="Genomic_DNA"/>
</dbReference>
<reference evidence="1 2" key="1">
    <citation type="submission" date="2015-01" db="EMBL/GenBank/DDBJ databases">
        <title>Evolution of Trichinella species and genotypes.</title>
        <authorList>
            <person name="Korhonen P.K."/>
            <person name="Edoardo P."/>
            <person name="Giuseppe L.R."/>
            <person name="Gasser R.B."/>
        </authorList>
    </citation>
    <scope>NUCLEOTIDE SEQUENCE [LARGE SCALE GENOMIC DNA]</scope>
    <source>
        <strain evidence="1">ISS470</strain>
    </source>
</reference>
<comment type="caution">
    <text evidence="1">The sequence shown here is derived from an EMBL/GenBank/DDBJ whole genome shotgun (WGS) entry which is preliminary data.</text>
</comment>
<sequence length="59" mass="6504">MRSSKEINVNNFVSSIYHFINLNIPLSNNTNIAHKENIIIDSSSVDICLSSGTAVIINK</sequence>
<evidence type="ECO:0000313" key="2">
    <source>
        <dbReference type="Proteomes" id="UP000054995"/>
    </source>
</evidence>
<dbReference type="AlphaFoldDB" id="A0A0V1FDK2"/>
<dbReference type="Proteomes" id="UP000054995">
    <property type="component" value="Unassembled WGS sequence"/>
</dbReference>
<protein>
    <submittedName>
        <fullName evidence="1">Uncharacterized protein</fullName>
    </submittedName>
</protein>
<proteinExistence type="predicted"/>
<accession>A0A0V1FDK2</accession>
<organism evidence="1 2">
    <name type="scientific">Trichinella pseudospiralis</name>
    <name type="common">Parasitic roundworm</name>
    <dbReference type="NCBI Taxonomy" id="6337"/>
    <lineage>
        <taxon>Eukaryota</taxon>
        <taxon>Metazoa</taxon>
        <taxon>Ecdysozoa</taxon>
        <taxon>Nematoda</taxon>
        <taxon>Enoplea</taxon>
        <taxon>Dorylaimia</taxon>
        <taxon>Trichinellida</taxon>
        <taxon>Trichinellidae</taxon>
        <taxon>Trichinella</taxon>
    </lineage>
</organism>
<gene>
    <name evidence="1" type="ORF">T4D_11507</name>
</gene>